<protein>
    <recommendedName>
        <fullName evidence="7">Myxococcus cysteine-rich repeat-containing protein</fullName>
    </recommendedName>
</protein>
<keyword evidence="6" id="KW-1185">Reference proteome</keyword>
<name>A0ABS7TQA9_9BACT</name>
<feature type="compositionally biased region" description="Low complexity" evidence="4">
    <location>
        <begin position="27"/>
        <end position="68"/>
    </location>
</feature>
<keyword evidence="1" id="KW-0732">Signal</keyword>
<evidence type="ECO:0000256" key="3">
    <source>
        <dbReference type="ARBA" id="ARBA00023157"/>
    </source>
</evidence>
<comment type="caution">
    <text evidence="5">The sequence shown here is derived from an EMBL/GenBank/DDBJ whole genome shotgun (WGS) entry which is preliminary data.</text>
</comment>
<reference evidence="5" key="1">
    <citation type="submission" date="2021-08" db="EMBL/GenBank/DDBJ databases">
        <authorList>
            <person name="Stevens D.C."/>
        </authorList>
    </citation>
    <scope>NUCLEOTIDE SEQUENCE</scope>
    <source>
        <strain evidence="5">DSM 53165</strain>
    </source>
</reference>
<dbReference type="PANTHER" id="PTHR42754">
    <property type="entry name" value="ENDOGLUCANASE"/>
    <property type="match status" value="1"/>
</dbReference>
<dbReference type="RefSeq" id="WP_224192171.1">
    <property type="nucleotide sequence ID" value="NZ_JAIRAU010000015.1"/>
</dbReference>
<dbReference type="PROSITE" id="PS51257">
    <property type="entry name" value="PROKAR_LIPOPROTEIN"/>
    <property type="match status" value="1"/>
</dbReference>
<dbReference type="SUPFAM" id="SSF50998">
    <property type="entry name" value="Quinoprotein alcohol dehydrogenase-like"/>
    <property type="match status" value="1"/>
</dbReference>
<dbReference type="EMBL" id="JAIRAU010000015">
    <property type="protein sequence ID" value="MBZ5710403.1"/>
    <property type="molecule type" value="Genomic_DNA"/>
</dbReference>
<evidence type="ECO:0000256" key="2">
    <source>
        <dbReference type="ARBA" id="ARBA00022737"/>
    </source>
</evidence>
<dbReference type="PANTHER" id="PTHR42754:SF1">
    <property type="entry name" value="LIPOPROTEIN"/>
    <property type="match status" value="1"/>
</dbReference>
<evidence type="ECO:0000313" key="5">
    <source>
        <dbReference type="EMBL" id="MBZ5710403.1"/>
    </source>
</evidence>
<dbReference type="InterPro" id="IPR011936">
    <property type="entry name" value="Myxo_disulph_rpt"/>
</dbReference>
<dbReference type="Proteomes" id="UP001139031">
    <property type="component" value="Unassembled WGS sequence"/>
</dbReference>
<feature type="region of interest" description="Disordered" evidence="4">
    <location>
        <begin position="21"/>
        <end position="71"/>
    </location>
</feature>
<accession>A0ABS7TQA9</accession>
<gene>
    <name evidence="5" type="ORF">K7C98_14170</name>
</gene>
<organism evidence="5 6">
    <name type="scientific">Nannocystis pusilla</name>
    <dbReference type="NCBI Taxonomy" id="889268"/>
    <lineage>
        <taxon>Bacteria</taxon>
        <taxon>Pseudomonadati</taxon>
        <taxon>Myxococcota</taxon>
        <taxon>Polyangia</taxon>
        <taxon>Nannocystales</taxon>
        <taxon>Nannocystaceae</taxon>
        <taxon>Nannocystis</taxon>
    </lineage>
</organism>
<proteinExistence type="predicted"/>
<keyword evidence="2" id="KW-0677">Repeat</keyword>
<evidence type="ECO:0000256" key="1">
    <source>
        <dbReference type="ARBA" id="ARBA00022729"/>
    </source>
</evidence>
<dbReference type="InterPro" id="IPR011047">
    <property type="entry name" value="Quinoprotein_ADH-like_sf"/>
</dbReference>
<sequence>MRKIDHSALLAFVGLLTACPSPNGGDSSTSASTASSTESSTTTVATTTVMTGPTTSSSTTPPTTETTGCPNGVVEDGEACDDGNMVDGDGCNNDCTESGALLWEYKSGVPGLDEVRDVAIEGDAGIVIGGGQNSDRWIAHFSEDLALNWSKTYDAAPVDIILGVAVNADGIFAAGALTPMLGPDPNTQVRKASTARLTHTGDVTWEDLWENDLGDVYPTRIALTRDGDVVIAGMMAVAADGVGVFARRYSAMGAEKWTANHPINFSNNSLYPLGPGLAVGPDTVYVGGYIMGTNGFEESIFGFPANGGDPLWVRKTAETAGIIDSLVRDSNGDIVVGGSGNDVKEMTVRRLTSAADPIWSSTGCTGQVARAVAIDLHGDIITIGDGPGNVGVNIRLCKFAPDGDLRWGRDIDGGVGDDRGYAIAVLPSGRIVAGGKVSAGANEADAWLAVYSP</sequence>
<dbReference type="NCBIfam" id="TIGR02232">
    <property type="entry name" value="myxo_disulf_rpt"/>
    <property type="match status" value="1"/>
</dbReference>
<evidence type="ECO:0000313" key="6">
    <source>
        <dbReference type="Proteomes" id="UP001139031"/>
    </source>
</evidence>
<evidence type="ECO:0008006" key="7">
    <source>
        <dbReference type="Google" id="ProtNLM"/>
    </source>
</evidence>
<evidence type="ECO:0000256" key="4">
    <source>
        <dbReference type="SAM" id="MobiDB-lite"/>
    </source>
</evidence>
<keyword evidence="3" id="KW-1015">Disulfide bond</keyword>